<accession>A0AAE4RAR8</accession>
<gene>
    <name evidence="3" type="ORF">R4F53_00605</name>
</gene>
<name>A0AAE4RAR8_MYCIT</name>
<dbReference type="RefSeq" id="WP_317727117.1">
    <property type="nucleotide sequence ID" value="NZ_JAWLLC010000002.1"/>
</dbReference>
<proteinExistence type="predicted"/>
<reference evidence="3" key="1">
    <citation type="submission" date="2023-10" db="EMBL/GenBank/DDBJ databases">
        <title>Characterization and genome sequence of Mycobacterium intracellulare ABSURDO, a novel pathogenic isolate with three colony morphotypes that vary in growth and acid-fastness.</title>
        <authorList>
            <person name="Jude B.A."/>
            <person name="Robinson R.T."/>
        </authorList>
    </citation>
    <scope>NUCLEOTIDE SEQUENCE</scope>
    <source>
        <strain evidence="3">ABSURDO Component B</strain>
    </source>
</reference>
<dbReference type="Proteomes" id="UP001187143">
    <property type="component" value="Unassembled WGS sequence"/>
</dbReference>
<keyword evidence="2" id="KW-1133">Transmembrane helix</keyword>
<evidence type="ECO:0000256" key="2">
    <source>
        <dbReference type="SAM" id="Phobius"/>
    </source>
</evidence>
<evidence type="ECO:0000313" key="3">
    <source>
        <dbReference type="EMBL" id="MDV7010808.1"/>
    </source>
</evidence>
<sequence length="98" mass="10625">MTPESRVVAVRYVWTVAALLLVCVVSDAFVVLVGVARHALAVRAVVVVVCEPAAMPLDMVETPVLATYYGTGHRSGRRNNHSARRDHYQGGSDELPHS</sequence>
<comment type="caution">
    <text evidence="3">The sequence shown here is derived from an EMBL/GenBank/DDBJ whole genome shotgun (WGS) entry which is preliminary data.</text>
</comment>
<organism evidence="3 4">
    <name type="scientific">Mycobacterium intracellulare</name>
    <dbReference type="NCBI Taxonomy" id="1767"/>
    <lineage>
        <taxon>Bacteria</taxon>
        <taxon>Bacillati</taxon>
        <taxon>Actinomycetota</taxon>
        <taxon>Actinomycetes</taxon>
        <taxon>Mycobacteriales</taxon>
        <taxon>Mycobacteriaceae</taxon>
        <taxon>Mycobacterium</taxon>
        <taxon>Mycobacterium avium complex (MAC)</taxon>
    </lineage>
</organism>
<feature type="region of interest" description="Disordered" evidence="1">
    <location>
        <begin position="70"/>
        <end position="98"/>
    </location>
</feature>
<protein>
    <submittedName>
        <fullName evidence="3">Uncharacterized protein</fullName>
    </submittedName>
</protein>
<feature type="transmembrane region" description="Helical" evidence="2">
    <location>
        <begin position="12"/>
        <end position="35"/>
    </location>
</feature>
<feature type="compositionally biased region" description="Basic and acidic residues" evidence="1">
    <location>
        <begin position="83"/>
        <end position="98"/>
    </location>
</feature>
<dbReference type="EMBL" id="JAWLLD010000001">
    <property type="protein sequence ID" value="MDV7010808.1"/>
    <property type="molecule type" value="Genomic_DNA"/>
</dbReference>
<keyword evidence="2" id="KW-0812">Transmembrane</keyword>
<dbReference type="AlphaFoldDB" id="A0AAE4RAR8"/>
<evidence type="ECO:0000256" key="1">
    <source>
        <dbReference type="SAM" id="MobiDB-lite"/>
    </source>
</evidence>
<evidence type="ECO:0000313" key="4">
    <source>
        <dbReference type="Proteomes" id="UP001187143"/>
    </source>
</evidence>
<keyword evidence="2" id="KW-0472">Membrane</keyword>